<feature type="compositionally biased region" description="Pro residues" evidence="5">
    <location>
        <begin position="422"/>
        <end position="457"/>
    </location>
</feature>
<proteinExistence type="inferred from homology"/>
<evidence type="ECO:0000313" key="8">
    <source>
        <dbReference type="Proteomes" id="UP001589788"/>
    </source>
</evidence>
<dbReference type="PROSITE" id="PS01095">
    <property type="entry name" value="GH18_1"/>
    <property type="match status" value="1"/>
</dbReference>
<evidence type="ECO:0000256" key="2">
    <source>
        <dbReference type="ARBA" id="ARBA00023295"/>
    </source>
</evidence>
<feature type="compositionally biased region" description="Gly residues" evidence="5">
    <location>
        <begin position="538"/>
        <end position="553"/>
    </location>
</feature>
<evidence type="ECO:0000256" key="3">
    <source>
        <dbReference type="RuleBase" id="RU000489"/>
    </source>
</evidence>
<dbReference type="EMBL" id="JBHLYQ010000003">
    <property type="protein sequence ID" value="MFC0080693.1"/>
    <property type="molecule type" value="Genomic_DNA"/>
</dbReference>
<organism evidence="7 8">
    <name type="scientific">Aciditerrimonas ferrireducens</name>
    <dbReference type="NCBI Taxonomy" id="667306"/>
    <lineage>
        <taxon>Bacteria</taxon>
        <taxon>Bacillati</taxon>
        <taxon>Actinomycetota</taxon>
        <taxon>Acidimicrobiia</taxon>
        <taxon>Acidimicrobiales</taxon>
        <taxon>Acidimicrobiaceae</taxon>
        <taxon>Aciditerrimonas</taxon>
    </lineage>
</organism>
<feature type="region of interest" description="Disordered" evidence="5">
    <location>
        <begin position="412"/>
        <end position="553"/>
    </location>
</feature>
<evidence type="ECO:0000256" key="5">
    <source>
        <dbReference type="SAM" id="MobiDB-lite"/>
    </source>
</evidence>
<evidence type="ECO:0000256" key="1">
    <source>
        <dbReference type="ARBA" id="ARBA00022801"/>
    </source>
</evidence>
<dbReference type="SUPFAM" id="SSF51445">
    <property type="entry name" value="(Trans)glycosidases"/>
    <property type="match status" value="1"/>
</dbReference>
<evidence type="ECO:0000256" key="4">
    <source>
        <dbReference type="RuleBase" id="RU004453"/>
    </source>
</evidence>
<dbReference type="InterPro" id="IPR011583">
    <property type="entry name" value="Chitinase_II/V-like_cat"/>
</dbReference>
<accession>A0ABV6BZ31</accession>
<keyword evidence="1 3" id="KW-0378">Hydrolase</keyword>
<dbReference type="Gene3D" id="3.20.20.80">
    <property type="entry name" value="Glycosidases"/>
    <property type="match status" value="1"/>
</dbReference>
<dbReference type="InterPro" id="IPR029070">
    <property type="entry name" value="Chitinase_insertion_sf"/>
</dbReference>
<comment type="similarity">
    <text evidence="4">Belongs to the glycosyl hydrolase 18 family.</text>
</comment>
<dbReference type="PANTHER" id="PTHR46066:SF2">
    <property type="entry name" value="CHITINASE DOMAIN-CONTAINING PROTEIN 1"/>
    <property type="match status" value="1"/>
</dbReference>
<dbReference type="PROSITE" id="PS51910">
    <property type="entry name" value="GH18_2"/>
    <property type="match status" value="1"/>
</dbReference>
<evidence type="ECO:0000259" key="6">
    <source>
        <dbReference type="PROSITE" id="PS51910"/>
    </source>
</evidence>
<dbReference type="Proteomes" id="UP001589788">
    <property type="component" value="Unassembled WGS sequence"/>
</dbReference>
<feature type="domain" description="GH18" evidence="6">
    <location>
        <begin position="101"/>
        <end position="417"/>
    </location>
</feature>
<keyword evidence="8" id="KW-1185">Reference proteome</keyword>
<dbReference type="Pfam" id="PF00704">
    <property type="entry name" value="Glyco_hydro_18"/>
    <property type="match status" value="1"/>
</dbReference>
<dbReference type="InterPro" id="IPR001579">
    <property type="entry name" value="Glyco_hydro_18_chit_AS"/>
</dbReference>
<dbReference type="InterPro" id="IPR017853">
    <property type="entry name" value="GH"/>
</dbReference>
<protein>
    <submittedName>
        <fullName evidence="7">Glycosyl hydrolase family 18 protein</fullName>
    </submittedName>
</protein>
<dbReference type="RefSeq" id="WP_377787149.1">
    <property type="nucleotide sequence ID" value="NZ_JBHLYQ010000003.1"/>
</dbReference>
<dbReference type="SMART" id="SM00636">
    <property type="entry name" value="Glyco_18"/>
    <property type="match status" value="1"/>
</dbReference>
<reference evidence="7 8" key="1">
    <citation type="submission" date="2024-09" db="EMBL/GenBank/DDBJ databases">
        <authorList>
            <person name="Sun Q."/>
            <person name="Mori K."/>
        </authorList>
    </citation>
    <scope>NUCLEOTIDE SEQUENCE [LARGE SCALE GENOMIC DNA]</scope>
    <source>
        <strain evidence="7 8">JCM 15389</strain>
    </source>
</reference>
<feature type="compositionally biased region" description="Low complexity" evidence="5">
    <location>
        <begin position="509"/>
        <end position="525"/>
    </location>
</feature>
<gene>
    <name evidence="7" type="ORF">ACFFRE_00795</name>
</gene>
<feature type="compositionally biased region" description="Low complexity" evidence="5">
    <location>
        <begin position="458"/>
        <end position="475"/>
    </location>
</feature>
<sequence length="553" mass="54315">MPFRMPRRDAPDHPERMTLPPAPGLVSALLVLLVLAVAGAGALGLAGLTPVRPRPPSLPAAGLLAEEVAAGSAAALSLPPATRPPVPLAAALRHQPPLAPRETFGFLPYWTLPSLPTADLQGLTTVAYFGVGIDGAGQAVESGPGWTAYRSAALAQVVSEVHRAGGRVVLTLSCFSQAALDELTTDPAAQATLAATAVHLVAAAGLDGVNLDLEGTGSADRAGLVQLVATVASAVHHVDPAWQVTVDTYGSSATDPGGFFDVPALARVADALVVMAYDMQDPRFPGPTAPLDGPGETDQAVLAQYLAAIPANQVIMGLPLFAVAWPTTGPEAGAAASGPPTYLTDLAVPRQQVYWDPTTQTPWAVIGAGNAVDQIWFDDQASLAAKARAALTAGVRGVALWALGMASPAAEQAAVTGRSTEPLPPPGPRLGTPEPPLVPIAPRAPGPPAAPPTPASPGPSSSTATAGSSASSSTGSSGGSSTGSSSAPPASSEPGRASTAGQSTGGPSGSSIPSVGSSGSGTSEGSSGGGPSSLSGGALVGSGAGLLSGGASP</sequence>
<dbReference type="Gene3D" id="3.10.50.10">
    <property type="match status" value="1"/>
</dbReference>
<feature type="compositionally biased region" description="Low complexity" evidence="5">
    <location>
        <begin position="482"/>
        <end position="502"/>
    </location>
</feature>
<name>A0ABV6BZ31_9ACTN</name>
<comment type="caution">
    <text evidence="7">The sequence shown here is derived from an EMBL/GenBank/DDBJ whole genome shotgun (WGS) entry which is preliminary data.</text>
</comment>
<dbReference type="PANTHER" id="PTHR46066">
    <property type="entry name" value="CHITINASE DOMAIN-CONTAINING PROTEIN 1 FAMILY MEMBER"/>
    <property type="match status" value="1"/>
</dbReference>
<evidence type="ECO:0000313" key="7">
    <source>
        <dbReference type="EMBL" id="MFC0080693.1"/>
    </source>
</evidence>
<dbReference type="GO" id="GO:0016787">
    <property type="term" value="F:hydrolase activity"/>
    <property type="evidence" value="ECO:0007669"/>
    <property type="project" value="UniProtKB-KW"/>
</dbReference>
<dbReference type="InterPro" id="IPR001223">
    <property type="entry name" value="Glyco_hydro18_cat"/>
</dbReference>
<keyword evidence="2 3" id="KW-0326">Glycosidase</keyword>